<keyword evidence="3 6" id="KW-0812">Transmembrane</keyword>
<evidence type="ECO:0000313" key="9">
    <source>
        <dbReference type="Proteomes" id="UP000078454"/>
    </source>
</evidence>
<accession>A0A198AM83</accession>
<keyword evidence="2" id="KW-1003">Cell membrane</keyword>
<feature type="domain" description="DUF2179" evidence="7">
    <location>
        <begin position="213"/>
        <end position="267"/>
    </location>
</feature>
<comment type="caution">
    <text evidence="8">The sequence shown here is derived from an EMBL/GenBank/DDBJ whole genome shotgun (WGS) entry which is preliminary data.</text>
</comment>
<evidence type="ECO:0000256" key="4">
    <source>
        <dbReference type="ARBA" id="ARBA00022989"/>
    </source>
</evidence>
<proteinExistence type="predicted"/>
<feature type="transmembrane region" description="Helical" evidence="6">
    <location>
        <begin position="7"/>
        <end position="26"/>
    </location>
</feature>
<dbReference type="AlphaFoldDB" id="A0A198AM83"/>
<evidence type="ECO:0000256" key="2">
    <source>
        <dbReference type="ARBA" id="ARBA00022475"/>
    </source>
</evidence>
<evidence type="ECO:0000256" key="3">
    <source>
        <dbReference type="ARBA" id="ARBA00022692"/>
    </source>
</evidence>
<dbReference type="OrthoDB" id="2417289at2"/>
<dbReference type="EMBL" id="LYPB01000045">
    <property type="protein sequence ID" value="OAS22367.1"/>
    <property type="molecule type" value="Genomic_DNA"/>
</dbReference>
<name>A0A198AM83_9BACL</name>
<feature type="transmembrane region" description="Helical" evidence="6">
    <location>
        <begin position="100"/>
        <end position="121"/>
    </location>
</feature>
<protein>
    <recommendedName>
        <fullName evidence="7">DUF2179 domain-containing protein</fullName>
    </recommendedName>
</protein>
<evidence type="ECO:0000256" key="6">
    <source>
        <dbReference type="SAM" id="Phobius"/>
    </source>
</evidence>
<dbReference type="CDD" id="cd16380">
    <property type="entry name" value="YitT_C"/>
    <property type="match status" value="1"/>
</dbReference>
<reference evidence="8 9" key="1">
    <citation type="submission" date="2016-05" db="EMBL/GenBank/DDBJ databases">
        <title>Paenibacillus sp. 1ZS3-15 nov., isolated from the rhizosphere soil.</title>
        <authorList>
            <person name="Zhang X.X."/>
            <person name="Zhang J."/>
        </authorList>
    </citation>
    <scope>NUCLEOTIDE SEQUENCE [LARGE SCALE GENOMIC DNA]</scope>
    <source>
        <strain evidence="8 9">1ZS3-15</strain>
    </source>
</reference>
<dbReference type="RefSeq" id="WP_068662136.1">
    <property type="nucleotide sequence ID" value="NZ_LYPB01000045.1"/>
</dbReference>
<comment type="subcellular location">
    <subcellularLocation>
        <location evidence="1">Cell membrane</location>
        <topology evidence="1">Multi-pass membrane protein</topology>
    </subcellularLocation>
</comment>
<sequence>MKKALDVVIILVGALLVAVGFNMFLIPHQLLSGGVSGIAMIIGYFTDYNIGFLYLLFNMPLMIWGLVSIGKRFIIISVASVVLTTWMMQLIPMNFVAKDSMLGAVFGGVLIGIGSGITLRIGGSSGGFDIVGLILTRKYDFPLGTILSSMNGIVIVALGYFKDNWDLALFSMLAIFISGKTVDMIHIRHIKVTAFIVTKHRDAIINKLLMIPRGVTLIKTEGAYTKQQHDMLMTVTTRYELVELKRIIKEIDPKAFVNIVETVGVVGEFRKPH</sequence>
<evidence type="ECO:0000256" key="5">
    <source>
        <dbReference type="ARBA" id="ARBA00023136"/>
    </source>
</evidence>
<evidence type="ECO:0000313" key="8">
    <source>
        <dbReference type="EMBL" id="OAS22367.1"/>
    </source>
</evidence>
<dbReference type="InterPro" id="IPR015867">
    <property type="entry name" value="N-reg_PII/ATP_PRibTrfase_C"/>
</dbReference>
<dbReference type="Pfam" id="PF02588">
    <property type="entry name" value="YitT_membrane"/>
    <property type="match status" value="1"/>
</dbReference>
<organism evidence="8 9">
    <name type="scientific">Paenibacillus oryzisoli</name>
    <dbReference type="NCBI Taxonomy" id="1850517"/>
    <lineage>
        <taxon>Bacteria</taxon>
        <taxon>Bacillati</taxon>
        <taxon>Bacillota</taxon>
        <taxon>Bacilli</taxon>
        <taxon>Bacillales</taxon>
        <taxon>Paenibacillaceae</taxon>
        <taxon>Paenibacillus</taxon>
    </lineage>
</organism>
<feature type="transmembrane region" description="Helical" evidence="6">
    <location>
        <begin position="38"/>
        <end position="57"/>
    </location>
</feature>
<dbReference type="STRING" id="1850517.A8708_12410"/>
<gene>
    <name evidence="8" type="ORF">A8708_12410</name>
</gene>
<keyword evidence="4 6" id="KW-1133">Transmembrane helix</keyword>
<feature type="transmembrane region" description="Helical" evidence="6">
    <location>
        <begin position="69"/>
        <end position="88"/>
    </location>
</feature>
<dbReference type="PANTHER" id="PTHR33545:SF5">
    <property type="entry name" value="UPF0750 MEMBRANE PROTEIN YITT"/>
    <property type="match status" value="1"/>
</dbReference>
<dbReference type="Pfam" id="PF10035">
    <property type="entry name" value="DUF2179"/>
    <property type="match status" value="1"/>
</dbReference>
<dbReference type="InterPro" id="IPR003740">
    <property type="entry name" value="YitT"/>
</dbReference>
<feature type="transmembrane region" description="Helical" evidence="6">
    <location>
        <begin position="141"/>
        <end position="161"/>
    </location>
</feature>
<dbReference type="Proteomes" id="UP000078454">
    <property type="component" value="Unassembled WGS sequence"/>
</dbReference>
<dbReference type="InterPro" id="IPR051461">
    <property type="entry name" value="UPF0750_membrane"/>
</dbReference>
<dbReference type="PANTHER" id="PTHR33545">
    <property type="entry name" value="UPF0750 MEMBRANE PROTEIN YITT-RELATED"/>
    <property type="match status" value="1"/>
</dbReference>
<dbReference type="PIRSF" id="PIRSF006483">
    <property type="entry name" value="Membrane_protein_YitT"/>
    <property type="match status" value="1"/>
</dbReference>
<dbReference type="GO" id="GO:0005886">
    <property type="term" value="C:plasma membrane"/>
    <property type="evidence" value="ECO:0007669"/>
    <property type="project" value="UniProtKB-SubCell"/>
</dbReference>
<evidence type="ECO:0000259" key="7">
    <source>
        <dbReference type="Pfam" id="PF10035"/>
    </source>
</evidence>
<keyword evidence="9" id="KW-1185">Reference proteome</keyword>
<feature type="transmembrane region" description="Helical" evidence="6">
    <location>
        <begin position="167"/>
        <end position="185"/>
    </location>
</feature>
<dbReference type="InterPro" id="IPR019264">
    <property type="entry name" value="DUF2179"/>
</dbReference>
<keyword evidence="5 6" id="KW-0472">Membrane</keyword>
<evidence type="ECO:0000256" key="1">
    <source>
        <dbReference type="ARBA" id="ARBA00004651"/>
    </source>
</evidence>
<dbReference type="Gene3D" id="3.30.70.120">
    <property type="match status" value="1"/>
</dbReference>